<evidence type="ECO:0000256" key="5">
    <source>
        <dbReference type="SAM" id="SignalP"/>
    </source>
</evidence>
<reference evidence="7 8" key="1">
    <citation type="journal article" date="2011" name="Front. Microbiol.">
        <title>Genomic signatures of strain selection and enhancement in Bacillus atrophaeus var. globigii, a historical biowarfare simulant.</title>
        <authorList>
            <person name="Gibbons H.S."/>
            <person name="Broomall S.M."/>
            <person name="McNew L.A."/>
            <person name="Daligault H."/>
            <person name="Chapman C."/>
            <person name="Bruce D."/>
            <person name="Karavis M."/>
            <person name="Krepps M."/>
            <person name="McGregor P.A."/>
            <person name="Hong C."/>
            <person name="Park K.H."/>
            <person name="Akmal A."/>
            <person name="Feldman A."/>
            <person name="Lin J.S."/>
            <person name="Chang W.E."/>
            <person name="Higgs B.W."/>
            <person name="Demirev P."/>
            <person name="Lindquist J."/>
            <person name="Liem A."/>
            <person name="Fochler E."/>
            <person name="Read T.D."/>
            <person name="Tapia R."/>
            <person name="Johnson S."/>
            <person name="Bishop-Lilly K.A."/>
            <person name="Detter C."/>
            <person name="Han C."/>
            <person name="Sozhamannan S."/>
            <person name="Rosenzweig C.N."/>
            <person name="Skowronski E.W."/>
        </authorList>
    </citation>
    <scope>NUCLEOTIDE SEQUENCE [LARGE SCALE GENOMIC DNA]</scope>
    <source>
        <strain evidence="7 8">AIT1</strain>
    </source>
</reference>
<evidence type="ECO:0000313" key="7">
    <source>
        <dbReference type="EMBL" id="RUO42833.1"/>
    </source>
</evidence>
<comment type="caution">
    <text evidence="7">The sequence shown here is derived from an EMBL/GenBank/DDBJ whole genome shotgun (WGS) entry which is preliminary data.</text>
</comment>
<dbReference type="AlphaFoldDB" id="A0A432X7J6"/>
<feature type="chain" id="PRO_5019209773" description="Calx-beta domain-containing protein" evidence="5">
    <location>
        <begin position="28"/>
        <end position="751"/>
    </location>
</feature>
<dbReference type="PROSITE" id="PS51257">
    <property type="entry name" value="PROKAR_LIPOPROTEIN"/>
    <property type="match status" value="1"/>
</dbReference>
<evidence type="ECO:0000256" key="4">
    <source>
        <dbReference type="ARBA" id="ARBA00023065"/>
    </source>
</evidence>
<keyword evidence="3" id="KW-0106">Calcium</keyword>
<feature type="domain" description="Calx-beta" evidence="6">
    <location>
        <begin position="173"/>
        <end position="221"/>
    </location>
</feature>
<accession>A0A432X7J6</accession>
<dbReference type="GO" id="GO:0007154">
    <property type="term" value="P:cell communication"/>
    <property type="evidence" value="ECO:0007669"/>
    <property type="project" value="InterPro"/>
</dbReference>
<dbReference type="Proteomes" id="UP000286976">
    <property type="component" value="Unassembled WGS sequence"/>
</dbReference>
<keyword evidence="4" id="KW-0406">Ion transport</keyword>
<feature type="domain" description="Calx-beta" evidence="6">
    <location>
        <begin position="314"/>
        <end position="385"/>
    </location>
</feature>
<dbReference type="EMBL" id="PIPQ01000002">
    <property type="protein sequence ID" value="RUO42833.1"/>
    <property type="molecule type" value="Genomic_DNA"/>
</dbReference>
<dbReference type="Pfam" id="PF03160">
    <property type="entry name" value="Calx-beta"/>
    <property type="match status" value="4"/>
</dbReference>
<keyword evidence="1 5" id="KW-0732">Signal</keyword>
<feature type="domain" description="Calx-beta" evidence="6">
    <location>
        <begin position="432"/>
        <end position="508"/>
    </location>
</feature>
<evidence type="ECO:0000256" key="1">
    <source>
        <dbReference type="ARBA" id="ARBA00022729"/>
    </source>
</evidence>
<dbReference type="SUPFAM" id="SSF141072">
    <property type="entry name" value="CalX-like"/>
    <property type="match status" value="3"/>
</dbReference>
<evidence type="ECO:0000313" key="8">
    <source>
        <dbReference type="Proteomes" id="UP000286976"/>
    </source>
</evidence>
<evidence type="ECO:0000256" key="3">
    <source>
        <dbReference type="ARBA" id="ARBA00022837"/>
    </source>
</evidence>
<organism evidence="7 8">
    <name type="scientific">Aliidiomarina taiwanensis</name>
    <dbReference type="NCBI Taxonomy" id="946228"/>
    <lineage>
        <taxon>Bacteria</taxon>
        <taxon>Pseudomonadati</taxon>
        <taxon>Pseudomonadota</taxon>
        <taxon>Gammaproteobacteria</taxon>
        <taxon>Alteromonadales</taxon>
        <taxon>Idiomarinaceae</taxon>
        <taxon>Aliidiomarina</taxon>
    </lineage>
</organism>
<dbReference type="InterPro" id="IPR003644">
    <property type="entry name" value="Calx_beta"/>
</dbReference>
<keyword evidence="4" id="KW-0813">Transport</keyword>
<dbReference type="GO" id="GO:0030001">
    <property type="term" value="P:metal ion transport"/>
    <property type="evidence" value="ECO:0007669"/>
    <property type="project" value="TreeGrafter"/>
</dbReference>
<dbReference type="OrthoDB" id="6396122at2"/>
<dbReference type="RefSeq" id="WP_126757049.1">
    <property type="nucleotide sequence ID" value="NZ_PIPQ01000002.1"/>
</dbReference>
<protein>
    <recommendedName>
        <fullName evidence="6">Calx-beta domain-containing protein</fullName>
    </recommendedName>
</protein>
<feature type="signal peptide" evidence="5">
    <location>
        <begin position="1"/>
        <end position="27"/>
    </location>
</feature>
<dbReference type="GO" id="GO:0016020">
    <property type="term" value="C:membrane"/>
    <property type="evidence" value="ECO:0007669"/>
    <property type="project" value="InterPro"/>
</dbReference>
<dbReference type="InterPro" id="IPR038081">
    <property type="entry name" value="CalX-like_sf"/>
</dbReference>
<dbReference type="PANTHER" id="PTHR11878:SF65">
    <property type="entry name" value="NA_CA-EXCHANGE PROTEIN, ISOFORM G"/>
    <property type="match status" value="1"/>
</dbReference>
<evidence type="ECO:0000259" key="6">
    <source>
        <dbReference type="Pfam" id="PF03160"/>
    </source>
</evidence>
<keyword evidence="2" id="KW-0677">Repeat</keyword>
<name>A0A432X7J6_9GAMM</name>
<evidence type="ECO:0000256" key="2">
    <source>
        <dbReference type="ARBA" id="ARBA00022737"/>
    </source>
</evidence>
<dbReference type="InterPro" id="IPR051171">
    <property type="entry name" value="CaCA"/>
</dbReference>
<proteinExistence type="predicted"/>
<feature type="domain" description="Calx-beta" evidence="6">
    <location>
        <begin position="80"/>
        <end position="151"/>
    </location>
</feature>
<sequence>MNRLILWAKAKAAVVFFLFSIALLSGCNEEHPDNVPGAVNNPFPEITLAGSSTVTMDAADASMVYSIPVNFSLAAPIAGEVKFRLVAGSAIEGRDYVAGSGAVPFNEGERQANIEVTLLNDPARTQAREFRVELLPSVNARLGSTVVQTVSITPVDVSGQPDAVSVLNIPTQRTLVAPTSGEEEYVFVLPLTERLRQDATVSIHMLAGTAQEGTHFRSLTGSQCENGVCSIAAGAQELVFSVPVIGLAIDDALSFTLQFLSAEGLDLSSNREMEVVLNYNASVQVPDLNVPSSLNLRMPSVERESTAYPIIFTLSDMLSQSATLEWRTVDDTAVAGVHYQAVDATGAGAVNVNAGQREVEIELVLMHDQGTKEDVGFWIQLVSAEGIKLPAERSVYVTITHSNEDTSAYPRVSAPSTLTVHEPAAGAKDARLNLTLTEVLSEVAELGVTFIDDSATVDTDYAVVSEQFVVEKGMGVISVPLRLLVNAAETSTQHFQVELHSPLHLNLPSEPAITVAIVDNGAPAPAPYLTLSPQLIKVPVPRWNVSENISLYFPLSDQATGASVQVQGRNGTALSGVDFDPNIQATVNGDQLTVDVTLLPQDLGGEPKEFDLLFTQANGLTLPESRMVTVQIEPRDTPTLPELIPPSGTVGYTAPSAGEPAERVLVLPFTNVAPLAGTLTVFVENGTALEGTDFTLTSASPSFTIGAQEVVVELEIEPSASGKTFRLILQSAENLVLPSSVEERVIDVSVQ</sequence>
<dbReference type="PANTHER" id="PTHR11878">
    <property type="entry name" value="SODIUM/CALCIUM EXCHANGER"/>
    <property type="match status" value="1"/>
</dbReference>
<keyword evidence="8" id="KW-1185">Reference proteome</keyword>
<gene>
    <name evidence="7" type="ORF">CWE15_05365</name>
</gene>
<dbReference type="Gene3D" id="2.60.40.2030">
    <property type="match status" value="3"/>
</dbReference>